<name>A0A0D0TH76_CRYGA</name>
<dbReference type="Pfam" id="PF01266">
    <property type="entry name" value="DAO"/>
    <property type="match status" value="1"/>
</dbReference>
<dbReference type="AlphaFoldDB" id="A0A0D0TH76"/>
<dbReference type="GO" id="GO:0005737">
    <property type="term" value="C:cytoplasm"/>
    <property type="evidence" value="ECO:0007669"/>
    <property type="project" value="TreeGrafter"/>
</dbReference>
<organism evidence="2">
    <name type="scientific">Cryptococcus bacillisporus CA1280</name>
    <dbReference type="NCBI Taxonomy" id="1296109"/>
    <lineage>
        <taxon>Eukaryota</taxon>
        <taxon>Fungi</taxon>
        <taxon>Dikarya</taxon>
        <taxon>Basidiomycota</taxon>
        <taxon>Agaricomycotina</taxon>
        <taxon>Tremellomycetes</taxon>
        <taxon>Tremellales</taxon>
        <taxon>Cryptococcaceae</taxon>
        <taxon>Cryptococcus</taxon>
        <taxon>Cryptococcus gattii species complex</taxon>
    </lineage>
</organism>
<dbReference type="EMBL" id="KN847986">
    <property type="protein sequence ID" value="KIR45792.1"/>
    <property type="molecule type" value="Genomic_DNA"/>
</dbReference>
<dbReference type="InterPro" id="IPR006076">
    <property type="entry name" value="FAD-dep_OxRdtase"/>
</dbReference>
<dbReference type="InterPro" id="IPR036188">
    <property type="entry name" value="FAD/NAD-bd_sf"/>
</dbReference>
<dbReference type="PANTHER" id="PTHR13847">
    <property type="entry name" value="SARCOSINE DEHYDROGENASE-RELATED"/>
    <property type="match status" value="1"/>
</dbReference>
<dbReference type="HOGENOM" id="CLU_022730_0_1_1"/>
<evidence type="ECO:0000313" key="2">
    <source>
        <dbReference type="EMBL" id="KIR45792.1"/>
    </source>
</evidence>
<dbReference type="Gene3D" id="3.30.9.10">
    <property type="entry name" value="D-Amino Acid Oxidase, subunit A, domain 2"/>
    <property type="match status" value="1"/>
</dbReference>
<gene>
    <name evidence="2" type="ORF">I312_04760</name>
</gene>
<proteinExistence type="predicted"/>
<reference evidence="2" key="1">
    <citation type="submission" date="2015-01" db="EMBL/GenBank/DDBJ databases">
        <title>The Genome Sequence of Cryptococcus gattii CA1280.</title>
        <authorList>
            <consortium name="The Broad Institute Genomics Platform"/>
            <person name="Cuomo C."/>
            <person name="Litvintseva A."/>
            <person name="Chen Y."/>
            <person name="Heitman J."/>
            <person name="Sun S."/>
            <person name="Springer D."/>
            <person name="Dromer F."/>
            <person name="Young S."/>
            <person name="Zeng Q."/>
            <person name="Gargeya S."/>
            <person name="Abouelleil A."/>
            <person name="Alvarado L."/>
            <person name="Chapman S.B."/>
            <person name="Gainer-Dewar J."/>
            <person name="Goldberg J."/>
            <person name="Griggs A."/>
            <person name="Gujja S."/>
            <person name="Hansen M."/>
            <person name="Howarth C."/>
            <person name="Imamovic A."/>
            <person name="Larimer J."/>
            <person name="Murphy C."/>
            <person name="Naylor J."/>
            <person name="Pearson M."/>
            <person name="Priest M."/>
            <person name="Roberts A."/>
            <person name="Saif S."/>
            <person name="Shea T."/>
            <person name="Sykes S."/>
            <person name="Wortman J."/>
            <person name="Nusbaum C."/>
            <person name="Birren B."/>
        </authorList>
    </citation>
    <scope>NUCLEOTIDE SEQUENCE [LARGE SCALE GENOMIC DNA]</scope>
    <source>
        <strain evidence="2">CA1280</strain>
    </source>
</reference>
<evidence type="ECO:0000259" key="1">
    <source>
        <dbReference type="Pfam" id="PF01266"/>
    </source>
</evidence>
<dbReference type="PANTHER" id="PTHR13847:SF260">
    <property type="entry name" value="FAD DEPENDENT OXIDOREDUCTASE DOMAIN-CONTAINING PROTEIN"/>
    <property type="match status" value="1"/>
</dbReference>
<feature type="domain" description="FAD dependent oxidoreductase" evidence="1">
    <location>
        <begin position="67"/>
        <end position="469"/>
    </location>
</feature>
<accession>A0A0D0TH76</accession>
<dbReference type="OrthoDB" id="429143at2759"/>
<protein>
    <recommendedName>
        <fullName evidence="1">FAD dependent oxidoreductase domain-containing protein</fullName>
    </recommendedName>
</protein>
<dbReference type="SUPFAM" id="SSF51905">
    <property type="entry name" value="FAD/NAD(P)-binding domain"/>
    <property type="match status" value="1"/>
</dbReference>
<sequence length="510" mass="55764">MTITLDKQTVPAVGGEATAKGEIQNGRHMTGLPLESGFCLSLWLQTVRNNPLLNHRTTEELPKEAEVVIIGSGISGSLCALSLLQNPDPPKSVVILEARELCSGATGRNAGHCKPDQWRGFTKYQKRHNSEQALKVCRSLMDFGWTLADLCKILKNEQDTWESMAAYVKKHKVQCDFWIGKTLDVCMTDEVAETAAKTFSDYFEAGGDVSKIEVTTGSKEAEEISRLKGARAVYAWDASTLHPWKLVAHIVQQALDLGLNLQTWTPATSISGSAHQWTVHTDRGSITTSKVVHTTNAYAGFLLPEVKGAIHPTPHMCDKVIPPTSYSGTNSLQNSYAVIYPAGLYSINPRLNADGAVLFGGSAPNQQRLLDYVAEDPENRQTDDSLTNFEPVTEAVRKLGREGFEWDFPKGAKGTEARYDYSWSGIIGRSADDVPFIGAVPDKPGQWMSCGHNGHGMARIFTAAPALAKMVQGATWAEAGLPECFEITKERLERLEKLCTQDLNVAINGV</sequence>
<dbReference type="Gene3D" id="3.50.50.60">
    <property type="entry name" value="FAD/NAD(P)-binding domain"/>
    <property type="match status" value="1"/>
</dbReference>